<evidence type="ECO:0000313" key="5">
    <source>
        <dbReference type="Proteomes" id="UP000019678"/>
    </source>
</evidence>
<evidence type="ECO:0000259" key="3">
    <source>
        <dbReference type="PROSITE" id="PS50222"/>
    </source>
</evidence>
<keyword evidence="2" id="KW-0677">Repeat</keyword>
<accession>A0A017TGX5</accession>
<dbReference type="InterPro" id="IPR018247">
    <property type="entry name" value="EF_Hand_1_Ca_BS"/>
</dbReference>
<proteinExistence type="predicted"/>
<dbReference type="InterPro" id="IPR002048">
    <property type="entry name" value="EF_hand_dom"/>
</dbReference>
<evidence type="ECO:0000256" key="2">
    <source>
        <dbReference type="ARBA" id="ARBA00022737"/>
    </source>
</evidence>
<feature type="domain" description="EF-hand" evidence="3">
    <location>
        <begin position="7"/>
        <end position="42"/>
    </location>
</feature>
<comment type="caution">
    <text evidence="4">The sequence shown here is derived from an EMBL/GenBank/DDBJ whole genome shotgun (WGS) entry which is preliminary data.</text>
</comment>
<feature type="domain" description="EF-hand" evidence="3">
    <location>
        <begin position="58"/>
        <end position="93"/>
    </location>
</feature>
<dbReference type="EMBL" id="ASRX01000005">
    <property type="protein sequence ID" value="EYF08177.1"/>
    <property type="molecule type" value="Genomic_DNA"/>
</dbReference>
<dbReference type="eggNOG" id="COG5126">
    <property type="taxonomic scope" value="Bacteria"/>
</dbReference>
<dbReference type="InterPro" id="IPR011992">
    <property type="entry name" value="EF-hand-dom_pair"/>
</dbReference>
<sequence length="187" mass="21239">MTKMTEFLERRLARRFRTYDDDRNGFLERGDFEASAARMAEEFGHGPESPARQKLVALGLGLWEHLVKVADKDADGRIGLAEYKAAFAAGLLETPESFEQGYVPFLDAIMEIVDQDHDGKLTVTDEIRWTKAMMHLPEHDARETFRRIDKDGDGFITVSDLLEAIRGYYFDESPDSPGHWLLGPLDS</sequence>
<dbReference type="Gene3D" id="1.10.238.10">
    <property type="entry name" value="EF-hand"/>
    <property type="match status" value="1"/>
</dbReference>
<dbReference type="Pfam" id="PF13499">
    <property type="entry name" value="EF-hand_7"/>
    <property type="match status" value="1"/>
</dbReference>
<dbReference type="PROSITE" id="PS50222">
    <property type="entry name" value="EF_HAND_2"/>
    <property type="match status" value="3"/>
</dbReference>
<dbReference type="PANTHER" id="PTHR10827:SF98">
    <property type="entry name" value="45 KDA CALCIUM-BINDING PROTEIN"/>
    <property type="match status" value="1"/>
</dbReference>
<dbReference type="RefSeq" id="WP_044236127.1">
    <property type="nucleotide sequence ID" value="NZ_ASRX01000005.1"/>
</dbReference>
<dbReference type="AlphaFoldDB" id="A0A017TGX5"/>
<gene>
    <name evidence="4" type="ORF">CAP_5937</name>
</gene>
<dbReference type="SMART" id="SM00054">
    <property type="entry name" value="EFh"/>
    <property type="match status" value="4"/>
</dbReference>
<dbReference type="Proteomes" id="UP000019678">
    <property type="component" value="Unassembled WGS sequence"/>
</dbReference>
<protein>
    <submittedName>
        <fullName evidence="4">Calcium binding protein</fullName>
    </submittedName>
</protein>
<evidence type="ECO:0000256" key="1">
    <source>
        <dbReference type="ARBA" id="ARBA00022723"/>
    </source>
</evidence>
<dbReference type="SUPFAM" id="SSF47473">
    <property type="entry name" value="EF-hand"/>
    <property type="match status" value="1"/>
</dbReference>
<feature type="domain" description="EF-hand" evidence="3">
    <location>
        <begin position="136"/>
        <end position="171"/>
    </location>
</feature>
<dbReference type="PROSITE" id="PS00018">
    <property type="entry name" value="EF_HAND_1"/>
    <property type="match status" value="3"/>
</dbReference>
<dbReference type="GO" id="GO:0005509">
    <property type="term" value="F:calcium ion binding"/>
    <property type="evidence" value="ECO:0007669"/>
    <property type="project" value="InterPro"/>
</dbReference>
<dbReference type="OrthoDB" id="465673at2"/>
<evidence type="ECO:0000313" key="4">
    <source>
        <dbReference type="EMBL" id="EYF08177.1"/>
    </source>
</evidence>
<dbReference type="Pfam" id="PF13405">
    <property type="entry name" value="EF-hand_6"/>
    <property type="match status" value="1"/>
</dbReference>
<keyword evidence="5" id="KW-1185">Reference proteome</keyword>
<keyword evidence="1" id="KW-0479">Metal-binding</keyword>
<dbReference type="PANTHER" id="PTHR10827">
    <property type="entry name" value="RETICULOCALBIN"/>
    <property type="match status" value="1"/>
</dbReference>
<dbReference type="STRING" id="1192034.CAP_5937"/>
<organism evidence="4 5">
    <name type="scientific">Chondromyces apiculatus DSM 436</name>
    <dbReference type="NCBI Taxonomy" id="1192034"/>
    <lineage>
        <taxon>Bacteria</taxon>
        <taxon>Pseudomonadati</taxon>
        <taxon>Myxococcota</taxon>
        <taxon>Polyangia</taxon>
        <taxon>Polyangiales</taxon>
        <taxon>Polyangiaceae</taxon>
        <taxon>Chondromyces</taxon>
    </lineage>
</organism>
<reference evidence="4 5" key="1">
    <citation type="submission" date="2013-05" db="EMBL/GenBank/DDBJ databases">
        <title>Genome assembly of Chondromyces apiculatus DSM 436.</title>
        <authorList>
            <person name="Sharma G."/>
            <person name="Khatri I."/>
            <person name="Kaur C."/>
            <person name="Mayilraj S."/>
            <person name="Subramanian S."/>
        </authorList>
    </citation>
    <scope>NUCLEOTIDE SEQUENCE [LARGE SCALE GENOMIC DNA]</scope>
    <source>
        <strain evidence="4 5">DSM 436</strain>
    </source>
</reference>
<name>A0A017TGX5_9BACT</name>